<reference evidence="1 2" key="1">
    <citation type="journal article" date="2019" name="Sci. Data">
        <title>Hybrid genome assembly and annotation of Danionella translucida.</title>
        <authorList>
            <person name="Kadobianskyi M."/>
            <person name="Schulze L."/>
            <person name="Schuelke M."/>
            <person name="Judkewitz B."/>
        </authorList>
    </citation>
    <scope>NUCLEOTIDE SEQUENCE [LARGE SCALE GENOMIC DNA]</scope>
    <source>
        <strain evidence="1 2">Bolton</strain>
    </source>
</reference>
<accession>A0A553PZP6</accession>
<dbReference type="AlphaFoldDB" id="A0A553PZP6"/>
<name>A0A553PZP6_9TELE</name>
<evidence type="ECO:0000313" key="2">
    <source>
        <dbReference type="Proteomes" id="UP000316079"/>
    </source>
</evidence>
<dbReference type="Proteomes" id="UP000316079">
    <property type="component" value="Unassembled WGS sequence"/>
</dbReference>
<gene>
    <name evidence="1" type="ORF">DNTS_020665</name>
</gene>
<feature type="non-terminal residue" evidence="1">
    <location>
        <position position="1"/>
    </location>
</feature>
<evidence type="ECO:0000313" key="1">
    <source>
        <dbReference type="EMBL" id="TRY83163.1"/>
    </source>
</evidence>
<dbReference type="EMBL" id="SRMA01026496">
    <property type="protein sequence ID" value="TRY83163.1"/>
    <property type="molecule type" value="Genomic_DNA"/>
</dbReference>
<keyword evidence="2" id="KW-1185">Reference proteome</keyword>
<sequence length="135" mass="14860">LQSRALRRRCSAGSEDRVSCGGEEVIAYSGPSRVWTLVQCRSRPSQSSPLLYSVLKWPYKQGLPKRPILKRKRNTQDDVIKGRLVKSRAATGGFKRLLHPILSVLCLDVLSATTCPLQDPAASDSSPRTVLVGDE</sequence>
<proteinExistence type="predicted"/>
<organism evidence="1 2">
    <name type="scientific">Danionella cerebrum</name>
    <dbReference type="NCBI Taxonomy" id="2873325"/>
    <lineage>
        <taxon>Eukaryota</taxon>
        <taxon>Metazoa</taxon>
        <taxon>Chordata</taxon>
        <taxon>Craniata</taxon>
        <taxon>Vertebrata</taxon>
        <taxon>Euteleostomi</taxon>
        <taxon>Actinopterygii</taxon>
        <taxon>Neopterygii</taxon>
        <taxon>Teleostei</taxon>
        <taxon>Ostariophysi</taxon>
        <taxon>Cypriniformes</taxon>
        <taxon>Danionidae</taxon>
        <taxon>Danioninae</taxon>
        <taxon>Danionella</taxon>
    </lineage>
</organism>
<dbReference type="OrthoDB" id="6718656at2759"/>
<comment type="caution">
    <text evidence="1">The sequence shown here is derived from an EMBL/GenBank/DDBJ whole genome shotgun (WGS) entry which is preliminary data.</text>
</comment>
<protein>
    <submittedName>
        <fullName evidence="1">Uncharacterized protein</fullName>
    </submittedName>
</protein>